<comment type="caution">
    <text evidence="3">The sequence shown here is derived from an EMBL/GenBank/DDBJ whole genome shotgun (WGS) entry which is preliminary data.</text>
</comment>
<evidence type="ECO:0000313" key="3">
    <source>
        <dbReference type="EMBL" id="KAF2893873.1"/>
    </source>
</evidence>
<proteinExistence type="predicted"/>
<feature type="domain" description="Transposable element P transposase-like RNase H" evidence="2">
    <location>
        <begin position="5"/>
        <end position="82"/>
    </location>
</feature>
<organism evidence="3 4">
    <name type="scientific">Ignelater luminosus</name>
    <name type="common">Cucubano</name>
    <name type="synonym">Pyrophorus luminosus</name>
    <dbReference type="NCBI Taxonomy" id="2038154"/>
    <lineage>
        <taxon>Eukaryota</taxon>
        <taxon>Metazoa</taxon>
        <taxon>Ecdysozoa</taxon>
        <taxon>Arthropoda</taxon>
        <taxon>Hexapoda</taxon>
        <taxon>Insecta</taxon>
        <taxon>Pterygota</taxon>
        <taxon>Neoptera</taxon>
        <taxon>Endopterygota</taxon>
        <taxon>Coleoptera</taxon>
        <taxon>Polyphaga</taxon>
        <taxon>Elateriformia</taxon>
        <taxon>Elateroidea</taxon>
        <taxon>Elateridae</taxon>
        <taxon>Agrypninae</taxon>
        <taxon>Pyrophorini</taxon>
        <taxon>Ignelater</taxon>
    </lineage>
</organism>
<reference evidence="3" key="1">
    <citation type="submission" date="2019-08" db="EMBL/GenBank/DDBJ databases">
        <title>The genome of the North American firefly Photinus pyralis.</title>
        <authorList>
            <consortium name="Photinus pyralis genome working group"/>
            <person name="Fallon T.R."/>
            <person name="Sander Lower S.E."/>
            <person name="Weng J.-K."/>
        </authorList>
    </citation>
    <scope>NUCLEOTIDE SEQUENCE</scope>
    <source>
        <strain evidence="3">TRF0915ILg1</strain>
        <tissue evidence="3">Whole body</tissue>
    </source>
</reference>
<dbReference type="AlphaFoldDB" id="A0A8K0CUD5"/>
<dbReference type="Pfam" id="PF21787">
    <property type="entry name" value="TNP-like_RNaseH_N"/>
    <property type="match status" value="1"/>
</dbReference>
<dbReference type="OrthoDB" id="7312725at2759"/>
<dbReference type="EMBL" id="VTPC01007588">
    <property type="protein sequence ID" value="KAF2893873.1"/>
    <property type="molecule type" value="Genomic_DNA"/>
</dbReference>
<dbReference type="InterPro" id="IPR048365">
    <property type="entry name" value="TNP-like_RNaseH_N"/>
</dbReference>
<evidence type="ECO:0000259" key="2">
    <source>
        <dbReference type="Pfam" id="PF21787"/>
    </source>
</evidence>
<feature type="region of interest" description="Disordered" evidence="1">
    <location>
        <begin position="1"/>
        <end position="20"/>
    </location>
</feature>
<dbReference type="Proteomes" id="UP000801492">
    <property type="component" value="Unassembled WGS sequence"/>
</dbReference>
<accession>A0A8K0CUD5</accession>
<gene>
    <name evidence="3" type="ORF">ILUMI_12301</name>
</gene>
<evidence type="ECO:0000313" key="4">
    <source>
        <dbReference type="Proteomes" id="UP000801492"/>
    </source>
</evidence>
<protein>
    <recommendedName>
        <fullName evidence="2">Transposable element P transposase-like RNase H domain-containing protein</fullName>
    </recommendedName>
</protein>
<keyword evidence="4" id="KW-1185">Reference proteome</keyword>
<sequence>MVAGSPRCNKESPTALKLRSSDAKEKGRTLLCCLVLNEMSIIKQVESTEQKFNGHVDIRTKIDSNELSEANKALENIAVNVNSAVFDTMPKNKCANITESCLLQGIIMAWVGHTSWTKIFRDAKSESVAKAKSL</sequence>
<name>A0A8K0CUD5_IGNLU</name>
<evidence type="ECO:0000256" key="1">
    <source>
        <dbReference type="SAM" id="MobiDB-lite"/>
    </source>
</evidence>